<sequence length="44" mass="4976">MKRSFSSRLKSGKTTKNLGCRIGFSSTFTLDICFDPEPLQTFND</sequence>
<name>A0AAV1Z1E9_9ARAC</name>
<comment type="caution">
    <text evidence="1">The sequence shown here is derived from an EMBL/GenBank/DDBJ whole genome shotgun (WGS) entry which is preliminary data.</text>
</comment>
<keyword evidence="2" id="KW-1185">Reference proteome</keyword>
<accession>A0AAV1Z1E9</accession>
<evidence type="ECO:0000313" key="1">
    <source>
        <dbReference type="EMBL" id="CAL1265260.1"/>
    </source>
</evidence>
<feature type="non-terminal residue" evidence="1">
    <location>
        <position position="44"/>
    </location>
</feature>
<organism evidence="1 2">
    <name type="scientific">Larinioides sclopetarius</name>
    <dbReference type="NCBI Taxonomy" id="280406"/>
    <lineage>
        <taxon>Eukaryota</taxon>
        <taxon>Metazoa</taxon>
        <taxon>Ecdysozoa</taxon>
        <taxon>Arthropoda</taxon>
        <taxon>Chelicerata</taxon>
        <taxon>Arachnida</taxon>
        <taxon>Araneae</taxon>
        <taxon>Araneomorphae</taxon>
        <taxon>Entelegynae</taxon>
        <taxon>Araneoidea</taxon>
        <taxon>Araneidae</taxon>
        <taxon>Larinioides</taxon>
    </lineage>
</organism>
<dbReference type="EMBL" id="CAXIEN010000016">
    <property type="protein sequence ID" value="CAL1265260.1"/>
    <property type="molecule type" value="Genomic_DNA"/>
</dbReference>
<reference evidence="1 2" key="1">
    <citation type="submission" date="2024-04" db="EMBL/GenBank/DDBJ databases">
        <authorList>
            <person name="Rising A."/>
            <person name="Reimegard J."/>
            <person name="Sonavane S."/>
            <person name="Akerstrom W."/>
            <person name="Nylinder S."/>
            <person name="Hedman E."/>
            <person name="Kallberg Y."/>
        </authorList>
    </citation>
    <scope>NUCLEOTIDE SEQUENCE [LARGE SCALE GENOMIC DNA]</scope>
</reference>
<dbReference type="Proteomes" id="UP001497382">
    <property type="component" value="Unassembled WGS sequence"/>
</dbReference>
<gene>
    <name evidence="1" type="ORF">LARSCL_LOCUS2436</name>
</gene>
<proteinExistence type="predicted"/>
<dbReference type="AlphaFoldDB" id="A0AAV1Z1E9"/>
<protein>
    <submittedName>
        <fullName evidence="1">Uncharacterized protein</fullName>
    </submittedName>
</protein>
<evidence type="ECO:0000313" key="2">
    <source>
        <dbReference type="Proteomes" id="UP001497382"/>
    </source>
</evidence>